<proteinExistence type="predicted"/>
<sequence length="71" mass="7963">MGASIGNCCPKSTAHLDNYLLDLDNHFPNDDDLTALNNDQMLHPNLNQDPLHDEDLSDLDNLPARTRRLPP</sequence>
<evidence type="ECO:0000256" key="1">
    <source>
        <dbReference type="SAM" id="MobiDB-lite"/>
    </source>
</evidence>
<accession>A0AAW0CRH0</accession>
<keyword evidence="3" id="KW-1185">Reference proteome</keyword>
<feature type="region of interest" description="Disordered" evidence="1">
    <location>
        <begin position="40"/>
        <end position="71"/>
    </location>
</feature>
<name>A0AAW0CRH0_9AGAR</name>
<organism evidence="2 3">
    <name type="scientific">Favolaschia claudopus</name>
    <dbReference type="NCBI Taxonomy" id="2862362"/>
    <lineage>
        <taxon>Eukaryota</taxon>
        <taxon>Fungi</taxon>
        <taxon>Dikarya</taxon>
        <taxon>Basidiomycota</taxon>
        <taxon>Agaricomycotina</taxon>
        <taxon>Agaricomycetes</taxon>
        <taxon>Agaricomycetidae</taxon>
        <taxon>Agaricales</taxon>
        <taxon>Marasmiineae</taxon>
        <taxon>Mycenaceae</taxon>
        <taxon>Favolaschia</taxon>
    </lineage>
</organism>
<comment type="caution">
    <text evidence="2">The sequence shown here is derived from an EMBL/GenBank/DDBJ whole genome shotgun (WGS) entry which is preliminary data.</text>
</comment>
<gene>
    <name evidence="2" type="ORF">R3P38DRAFT_3179848</name>
</gene>
<reference evidence="2 3" key="1">
    <citation type="journal article" date="2024" name="J Genomics">
        <title>Draft genome sequencing and assembly of Favolaschia claudopus CIRM-BRFM 2984 isolated from oak limbs.</title>
        <authorList>
            <person name="Navarro D."/>
            <person name="Drula E."/>
            <person name="Chaduli D."/>
            <person name="Cazenave R."/>
            <person name="Ahrendt S."/>
            <person name="Wang J."/>
            <person name="Lipzen A."/>
            <person name="Daum C."/>
            <person name="Barry K."/>
            <person name="Grigoriev I.V."/>
            <person name="Favel A."/>
            <person name="Rosso M.N."/>
            <person name="Martin F."/>
        </authorList>
    </citation>
    <scope>NUCLEOTIDE SEQUENCE [LARGE SCALE GENOMIC DNA]</scope>
    <source>
        <strain evidence="2 3">CIRM-BRFM 2984</strain>
    </source>
</reference>
<evidence type="ECO:0000313" key="2">
    <source>
        <dbReference type="EMBL" id="KAK7041226.1"/>
    </source>
</evidence>
<dbReference type="Proteomes" id="UP001362999">
    <property type="component" value="Unassembled WGS sequence"/>
</dbReference>
<dbReference type="EMBL" id="JAWWNJ010000014">
    <property type="protein sequence ID" value="KAK7041226.1"/>
    <property type="molecule type" value="Genomic_DNA"/>
</dbReference>
<evidence type="ECO:0000313" key="3">
    <source>
        <dbReference type="Proteomes" id="UP001362999"/>
    </source>
</evidence>
<protein>
    <submittedName>
        <fullName evidence="2">Uncharacterized protein</fullName>
    </submittedName>
</protein>
<dbReference type="AlphaFoldDB" id="A0AAW0CRH0"/>